<dbReference type="Proteomes" id="UP000289726">
    <property type="component" value="Chromosome"/>
</dbReference>
<evidence type="ECO:0000313" key="2">
    <source>
        <dbReference type="Proteomes" id="UP000289726"/>
    </source>
</evidence>
<accession>A0A4P6MA36</accession>
<dbReference type="EMBL" id="CP035949">
    <property type="protein sequence ID" value="QBF23660.1"/>
    <property type="molecule type" value="Genomic_DNA"/>
</dbReference>
<gene>
    <name evidence="1" type="ORF">EXT02_00210</name>
</gene>
<dbReference type="AlphaFoldDB" id="A0A4P6MA36"/>
<proteinExistence type="predicted"/>
<reference evidence="1 2" key="1">
    <citation type="submission" date="2019-02" db="EMBL/GenBank/DDBJ databases">
        <title>Draft Genome Sequence of Maize Bushy Stunt-like Phytoplasma group 16SrI-B (Aster yellows) in South Africa.</title>
        <authorList>
            <person name="Coetzee B."/>
            <person name="Douglas-Smit N."/>
            <person name="Maree H.J."/>
            <person name="Burger J.T."/>
            <person name="Kruger K."/>
            <person name="Pietersen G."/>
        </authorList>
    </citation>
    <scope>NUCLEOTIDE SEQUENCE [LARGE SCALE GENOMIC DNA]</scope>
    <source>
        <strain evidence="1 2">De Villa</strain>
    </source>
</reference>
<keyword evidence="2" id="KW-1185">Reference proteome</keyword>
<protein>
    <submittedName>
        <fullName evidence="1">Uncharacterized protein</fullName>
    </submittedName>
</protein>
<evidence type="ECO:0000313" key="1">
    <source>
        <dbReference type="EMBL" id="QBF23660.1"/>
    </source>
</evidence>
<organism evidence="1 2">
    <name type="scientific">'Catharanthus roseus' aster yellows phytoplasma</name>
    <dbReference type="NCBI Taxonomy" id="1193712"/>
    <lineage>
        <taxon>Bacteria</taxon>
        <taxon>Bacillati</taxon>
        <taxon>Mycoplasmatota</taxon>
        <taxon>Mollicutes</taxon>
        <taxon>Acholeplasmatales</taxon>
        <taxon>Acholeplasmataceae</taxon>
        <taxon>Candidatus Phytoplasma</taxon>
        <taxon>16SrI (Aster yellows group)</taxon>
    </lineage>
</organism>
<dbReference type="RefSeq" id="WP_071345292.1">
    <property type="nucleotide sequence ID" value="NZ_CP035949.1"/>
</dbReference>
<sequence length="116" mass="13785">MRYAFVSYGPYKVQEGYNPKKWVFVKNKNDFTYDNPQTNLPKTVEVLIAPLEEHKTLLKQHKLSFVVPFMPREFNYLDIYTNHPGLKPIFSSDFISLFRVNIENDENDYLKKVLGY</sequence>
<name>A0A4P6MA36_9MOLU</name>